<keyword evidence="2" id="KW-1185">Reference proteome</keyword>
<reference evidence="1" key="1">
    <citation type="journal article" date="2022" name="Int. J. Mol. Sci.">
        <title>Draft Genome of Tanacetum Coccineum: Genomic Comparison of Closely Related Tanacetum-Family Plants.</title>
        <authorList>
            <person name="Yamashiro T."/>
            <person name="Shiraishi A."/>
            <person name="Nakayama K."/>
            <person name="Satake H."/>
        </authorList>
    </citation>
    <scope>NUCLEOTIDE SEQUENCE</scope>
</reference>
<name>A0ABQ4XHT0_9ASTR</name>
<evidence type="ECO:0000313" key="2">
    <source>
        <dbReference type="Proteomes" id="UP001151760"/>
    </source>
</evidence>
<reference evidence="1" key="2">
    <citation type="submission" date="2022-01" db="EMBL/GenBank/DDBJ databases">
        <authorList>
            <person name="Yamashiro T."/>
            <person name="Shiraishi A."/>
            <person name="Satake H."/>
            <person name="Nakayama K."/>
        </authorList>
    </citation>
    <scope>NUCLEOTIDE SEQUENCE</scope>
</reference>
<dbReference type="EMBL" id="BQNB010009534">
    <property type="protein sequence ID" value="GJS64849.1"/>
    <property type="molecule type" value="Genomic_DNA"/>
</dbReference>
<organism evidence="1 2">
    <name type="scientific">Tanacetum coccineum</name>
    <dbReference type="NCBI Taxonomy" id="301880"/>
    <lineage>
        <taxon>Eukaryota</taxon>
        <taxon>Viridiplantae</taxon>
        <taxon>Streptophyta</taxon>
        <taxon>Embryophyta</taxon>
        <taxon>Tracheophyta</taxon>
        <taxon>Spermatophyta</taxon>
        <taxon>Magnoliopsida</taxon>
        <taxon>eudicotyledons</taxon>
        <taxon>Gunneridae</taxon>
        <taxon>Pentapetalae</taxon>
        <taxon>asterids</taxon>
        <taxon>campanulids</taxon>
        <taxon>Asterales</taxon>
        <taxon>Asteraceae</taxon>
        <taxon>Asteroideae</taxon>
        <taxon>Anthemideae</taxon>
        <taxon>Anthemidinae</taxon>
        <taxon>Tanacetum</taxon>
    </lineage>
</organism>
<proteinExistence type="predicted"/>
<accession>A0ABQ4XHT0</accession>
<sequence length="110" mass="12514">MTTPRTPVTSRTRIFVPFIILPDSKDEDTTLPVRSAPLPHLSLFEEMEHDIGIPQDDIGSSQQEIVALRARVETLEQQDMVTRDSLRIARDRITQLHIRAVADEQQAIDL</sequence>
<evidence type="ECO:0000313" key="1">
    <source>
        <dbReference type="EMBL" id="GJS64849.1"/>
    </source>
</evidence>
<dbReference type="Proteomes" id="UP001151760">
    <property type="component" value="Unassembled WGS sequence"/>
</dbReference>
<protein>
    <submittedName>
        <fullName evidence="1">Uncharacterized protein</fullName>
    </submittedName>
</protein>
<comment type="caution">
    <text evidence="1">The sequence shown here is derived from an EMBL/GenBank/DDBJ whole genome shotgun (WGS) entry which is preliminary data.</text>
</comment>
<gene>
    <name evidence="1" type="ORF">Tco_0679413</name>
</gene>